<feature type="signal peptide" evidence="6">
    <location>
        <begin position="1"/>
        <end position="21"/>
    </location>
</feature>
<gene>
    <name evidence="7" type="ORF">PHACADRAFT_257417</name>
</gene>
<accession>K5VR31</accession>
<dbReference type="STRING" id="650164.K5VR31"/>
<keyword evidence="4 6" id="KW-0964">Secreted</keyword>
<comment type="similarity">
    <text evidence="2 6">Belongs to the fungal hydrophobin family.</text>
</comment>
<organism evidence="7 8">
    <name type="scientific">Phanerochaete carnosa (strain HHB-10118-sp)</name>
    <name type="common">White-rot fungus</name>
    <name type="synonym">Peniophora carnosa</name>
    <dbReference type="NCBI Taxonomy" id="650164"/>
    <lineage>
        <taxon>Eukaryota</taxon>
        <taxon>Fungi</taxon>
        <taxon>Dikarya</taxon>
        <taxon>Basidiomycota</taxon>
        <taxon>Agaricomycotina</taxon>
        <taxon>Agaricomycetes</taxon>
        <taxon>Polyporales</taxon>
        <taxon>Phanerochaetaceae</taxon>
        <taxon>Phanerochaete</taxon>
    </lineage>
</organism>
<evidence type="ECO:0000256" key="1">
    <source>
        <dbReference type="ARBA" id="ARBA00004191"/>
    </source>
</evidence>
<evidence type="ECO:0000313" key="7">
    <source>
        <dbReference type="EMBL" id="EKM53918.1"/>
    </source>
</evidence>
<evidence type="ECO:0000256" key="6">
    <source>
        <dbReference type="RuleBase" id="RU365009"/>
    </source>
</evidence>
<keyword evidence="6" id="KW-0732">Signal</keyword>
<feature type="chain" id="PRO_5013988006" description="Hydrophobin" evidence="6">
    <location>
        <begin position="22"/>
        <end position="109"/>
    </location>
</feature>
<evidence type="ECO:0000256" key="4">
    <source>
        <dbReference type="ARBA" id="ARBA00022525"/>
    </source>
</evidence>
<dbReference type="InterPro" id="IPR001338">
    <property type="entry name" value="Class_I_Hydrophobin"/>
</dbReference>
<dbReference type="RefSeq" id="XP_007396628.1">
    <property type="nucleotide sequence ID" value="XM_007396566.1"/>
</dbReference>
<evidence type="ECO:0000256" key="2">
    <source>
        <dbReference type="ARBA" id="ARBA00010446"/>
    </source>
</evidence>
<dbReference type="KEGG" id="pco:PHACADRAFT_257417"/>
<evidence type="ECO:0000256" key="3">
    <source>
        <dbReference type="ARBA" id="ARBA00022512"/>
    </source>
</evidence>
<dbReference type="SMART" id="SM00075">
    <property type="entry name" value="HYDRO"/>
    <property type="match status" value="1"/>
</dbReference>
<evidence type="ECO:0000313" key="8">
    <source>
        <dbReference type="Proteomes" id="UP000008370"/>
    </source>
</evidence>
<dbReference type="InParanoid" id="K5VR31"/>
<evidence type="ECO:0000256" key="5">
    <source>
        <dbReference type="ARBA" id="ARBA00023157"/>
    </source>
</evidence>
<dbReference type="HOGENOM" id="CLU_105134_2_1_1"/>
<dbReference type="EMBL" id="JH930473">
    <property type="protein sequence ID" value="EKM53918.1"/>
    <property type="molecule type" value="Genomic_DNA"/>
</dbReference>
<dbReference type="Pfam" id="PF01185">
    <property type="entry name" value="Hydrophobin"/>
    <property type="match status" value="1"/>
</dbReference>
<sequence>MFSRFTIFSTLSLALLAAATPANVARGGSGGSSTDACCTSTESANSAAGAAILKSIGVVLSDPDVLLGLTCSPISVVGVGSGSECSGSTVSCSDGIVNGIGIGCVPITA</sequence>
<dbReference type="OrthoDB" id="2802438at2759"/>
<dbReference type="CDD" id="cd23507">
    <property type="entry name" value="hydrophobin_I"/>
    <property type="match status" value="1"/>
</dbReference>
<name>K5VR31_PHACS</name>
<dbReference type="GO" id="GO:0009277">
    <property type="term" value="C:fungal-type cell wall"/>
    <property type="evidence" value="ECO:0007669"/>
    <property type="project" value="InterPro"/>
</dbReference>
<keyword evidence="3 6" id="KW-0134">Cell wall</keyword>
<dbReference type="GO" id="GO:0005199">
    <property type="term" value="F:structural constituent of cell wall"/>
    <property type="evidence" value="ECO:0007669"/>
    <property type="project" value="InterPro"/>
</dbReference>
<dbReference type="Proteomes" id="UP000008370">
    <property type="component" value="Unassembled WGS sequence"/>
</dbReference>
<comment type="subcellular location">
    <subcellularLocation>
        <location evidence="1 6">Secreted</location>
        <location evidence="1 6">Cell wall</location>
    </subcellularLocation>
</comment>
<keyword evidence="8" id="KW-1185">Reference proteome</keyword>
<protein>
    <recommendedName>
        <fullName evidence="6">Hydrophobin</fullName>
    </recommendedName>
</protein>
<proteinExistence type="inferred from homology"/>
<dbReference type="GeneID" id="18916844"/>
<keyword evidence="5 6" id="KW-1015">Disulfide bond</keyword>
<dbReference type="AlphaFoldDB" id="K5VR31"/>
<reference evidence="7 8" key="1">
    <citation type="journal article" date="2012" name="BMC Genomics">
        <title>Comparative genomics of the white-rot fungi, Phanerochaete carnosa and P. chrysosporium, to elucidate the genetic basis of the distinct wood types they colonize.</title>
        <authorList>
            <person name="Suzuki H."/>
            <person name="MacDonald J."/>
            <person name="Syed K."/>
            <person name="Salamov A."/>
            <person name="Hori C."/>
            <person name="Aerts A."/>
            <person name="Henrissat B."/>
            <person name="Wiebenga A."/>
            <person name="vanKuyk P.A."/>
            <person name="Barry K."/>
            <person name="Lindquist E."/>
            <person name="LaButti K."/>
            <person name="Lapidus A."/>
            <person name="Lucas S."/>
            <person name="Coutinho P."/>
            <person name="Gong Y."/>
            <person name="Samejima M."/>
            <person name="Mahadevan R."/>
            <person name="Abou-Zaid M."/>
            <person name="de Vries R.P."/>
            <person name="Igarashi K."/>
            <person name="Yadav J.S."/>
            <person name="Grigoriev I.V."/>
            <person name="Master E.R."/>
        </authorList>
    </citation>
    <scope>NUCLEOTIDE SEQUENCE [LARGE SCALE GENOMIC DNA]</scope>
    <source>
        <strain evidence="7 8">HHB-10118-sp</strain>
    </source>
</reference>